<evidence type="ECO:0000313" key="1">
    <source>
        <dbReference type="EMBL" id="CED85570.1"/>
    </source>
</evidence>
<dbReference type="Gene3D" id="3.20.20.80">
    <property type="entry name" value="Glycosidases"/>
    <property type="match status" value="1"/>
</dbReference>
<reference evidence="1" key="1">
    <citation type="submission" date="2014-08" db="EMBL/GenBank/DDBJ databases">
        <authorList>
            <person name="Sharma Rahul"/>
            <person name="Thines Marco"/>
        </authorList>
    </citation>
    <scope>NUCLEOTIDE SEQUENCE</scope>
</reference>
<dbReference type="GO" id="GO:0051118">
    <property type="term" value="F:glucan endo-1,3-alpha-glucosidase activity"/>
    <property type="evidence" value="ECO:0007669"/>
    <property type="project" value="InterPro"/>
</dbReference>
<dbReference type="AlphaFoldDB" id="A0A0F7SYC8"/>
<protein>
    <submittedName>
        <fullName evidence="1">Glycoside hydrolase, family 71</fullName>
    </submittedName>
</protein>
<keyword evidence="1" id="KW-0378">Hydrolase</keyword>
<sequence length="441" mass="48929">MSKQVVAHFMLGNTYSYTDEIWVEQIELAVKTGLDGLSLNLGPEEWQFDQALRAAQLCPPHFKLFLSLDMNVLPSSTTSSASLLASKIVNFASCTRYLLANKDPSGPGTHQMTRTGKIVVSTFGGANATFGGIGWKGLFKMVEKEGFKLFFVPAFFLPPEKIMTDPLVDGTFSWNTAWPINGSGHITSDEDKPFLKSSLFKKRKPYMAAVSPCFFTHYGTEPPWGWNKSSAGMTTERDIGPIVGSQPGSEAWTTGFDHSGFLSLTTHFNRLYKSLTPNRTVLPSQSGGSIVRDLKDNILDEEQERLVIYYRTCRKEGQIREDGRADRVGKPDRAEQAEDLMTIHSILHQPYVLTITTEPSSSRSSSSECATDQIVPFQKGSRYLTVPFSPGRIFFTVSQASDTEGKVVGRLEGIEIQSEVLNGYNFNLCSKVLHIRSDLDD</sequence>
<proteinExistence type="predicted"/>
<dbReference type="Pfam" id="PF03659">
    <property type="entry name" value="Glyco_hydro_71"/>
    <property type="match status" value="2"/>
</dbReference>
<organism evidence="1">
    <name type="scientific">Phaffia rhodozyma</name>
    <name type="common">Yeast</name>
    <name type="synonym">Xanthophyllomyces dendrorhous</name>
    <dbReference type="NCBI Taxonomy" id="264483"/>
    <lineage>
        <taxon>Eukaryota</taxon>
        <taxon>Fungi</taxon>
        <taxon>Dikarya</taxon>
        <taxon>Basidiomycota</taxon>
        <taxon>Agaricomycotina</taxon>
        <taxon>Tremellomycetes</taxon>
        <taxon>Cystofilobasidiales</taxon>
        <taxon>Mrakiaceae</taxon>
        <taxon>Phaffia</taxon>
    </lineage>
</organism>
<dbReference type="CDD" id="cd11577">
    <property type="entry name" value="GH71"/>
    <property type="match status" value="1"/>
</dbReference>
<accession>A0A0F7SYC8</accession>
<dbReference type="EMBL" id="LN483332">
    <property type="protein sequence ID" value="CED85570.1"/>
    <property type="molecule type" value="Genomic_DNA"/>
</dbReference>
<dbReference type="InterPro" id="IPR005197">
    <property type="entry name" value="Glyco_hydro_71"/>
</dbReference>
<name>A0A0F7SYC8_PHARH</name>